<evidence type="ECO:0000259" key="3">
    <source>
        <dbReference type="Pfam" id="PF13837"/>
    </source>
</evidence>
<feature type="compositionally biased region" description="Basic and acidic residues" evidence="1">
    <location>
        <begin position="1130"/>
        <end position="1141"/>
    </location>
</feature>
<dbReference type="EMBL" id="JAWQEG010000223">
    <property type="protein sequence ID" value="KAK3893160.1"/>
    <property type="molecule type" value="Genomic_DNA"/>
</dbReference>
<evidence type="ECO:0000313" key="4">
    <source>
        <dbReference type="EMBL" id="KAK3893160.1"/>
    </source>
</evidence>
<proteinExistence type="predicted"/>
<feature type="region of interest" description="Disordered" evidence="1">
    <location>
        <begin position="45"/>
        <end position="65"/>
    </location>
</feature>
<keyword evidence="2" id="KW-0812">Transmembrane</keyword>
<feature type="domain" description="Myb/SANT-like DNA-binding" evidence="3">
    <location>
        <begin position="563"/>
        <end position="642"/>
    </location>
</feature>
<feature type="region of interest" description="Disordered" evidence="1">
    <location>
        <begin position="1155"/>
        <end position="1203"/>
    </location>
</feature>
<feature type="region of interest" description="Disordered" evidence="1">
    <location>
        <begin position="373"/>
        <end position="401"/>
    </location>
</feature>
<dbReference type="Proteomes" id="UP001286313">
    <property type="component" value="Unassembled WGS sequence"/>
</dbReference>
<dbReference type="Pfam" id="PF13837">
    <property type="entry name" value="Myb_DNA-bind_4"/>
    <property type="match status" value="1"/>
</dbReference>
<organism evidence="4 5">
    <name type="scientific">Petrolisthes cinctipes</name>
    <name type="common">Flat porcelain crab</name>
    <dbReference type="NCBI Taxonomy" id="88211"/>
    <lineage>
        <taxon>Eukaryota</taxon>
        <taxon>Metazoa</taxon>
        <taxon>Ecdysozoa</taxon>
        <taxon>Arthropoda</taxon>
        <taxon>Crustacea</taxon>
        <taxon>Multicrustacea</taxon>
        <taxon>Malacostraca</taxon>
        <taxon>Eumalacostraca</taxon>
        <taxon>Eucarida</taxon>
        <taxon>Decapoda</taxon>
        <taxon>Pleocyemata</taxon>
        <taxon>Anomura</taxon>
        <taxon>Galatheoidea</taxon>
        <taxon>Porcellanidae</taxon>
        <taxon>Petrolisthes</taxon>
    </lineage>
</organism>
<keyword evidence="2" id="KW-1133">Transmembrane helix</keyword>
<keyword evidence="2" id="KW-0472">Membrane</keyword>
<dbReference type="AlphaFoldDB" id="A0AAE1GI32"/>
<feature type="compositionally biased region" description="Basic and acidic residues" evidence="1">
    <location>
        <begin position="1176"/>
        <end position="1185"/>
    </location>
</feature>
<dbReference type="PANTHER" id="PTHR11142:SF5">
    <property type="entry name" value="TRNA PSEUDOURIDINE(38_39) SYNTHASE"/>
    <property type="match status" value="1"/>
</dbReference>
<feature type="compositionally biased region" description="Acidic residues" evidence="1">
    <location>
        <begin position="1192"/>
        <end position="1203"/>
    </location>
</feature>
<dbReference type="GO" id="GO:0031119">
    <property type="term" value="P:tRNA pseudouridine synthesis"/>
    <property type="evidence" value="ECO:0007669"/>
    <property type="project" value="TreeGrafter"/>
</dbReference>
<dbReference type="InterPro" id="IPR020103">
    <property type="entry name" value="PsdUridine_synth_cat_dom_sf"/>
</dbReference>
<keyword evidence="5" id="KW-1185">Reference proteome</keyword>
<dbReference type="GO" id="GO:1990481">
    <property type="term" value="P:mRNA pseudouridine synthesis"/>
    <property type="evidence" value="ECO:0007669"/>
    <property type="project" value="TreeGrafter"/>
</dbReference>
<feature type="compositionally biased region" description="Gly residues" evidence="1">
    <location>
        <begin position="1156"/>
        <end position="1165"/>
    </location>
</feature>
<accession>A0AAE1GI32</accession>
<sequence length="1203" mass="134101">MGKYKGSLVGEGSWQHCTLGLFVYITITLGYTFFIRRVCGNYSTMPEQGRGRGPRRRGRLRKKVKVEPDDPLSYQELQDKVKEVEERNHQLTRLLASRSVAPALPLPSPQQACKPYRRAATIWTDRSKGTRQVLLRVAYLGVKHEVTDDMVEVQRWTQEVLLHALHQTALVNDPVTCALKRYKSESVKEGWNPLNQIFTVTLRTLILPSSRDTTAIKQEPQEEWEEDRMTGGEEIKYTEIVNHVLPDEVRVLAWAYKESDFPSTSTTRTYKYFFPQAHLNLQVMQEAGDVILGRHDLLRGFNATGFGHIASLSVSPACRPFMPMDGSKPRCVHGSGTDSEDGRQIIESQVELDEKTGMVHLKKNKRKVPGVIKSEVTGSDTEYNSEDNNSDSLPGELKGHRHQRKPFIPCSHTQGGDGYDMCVATLTGQDIDVEEVLEVMEELFQAGEGQITPESIFQHRTIHTQTHRSRPPMVSEESLQLSECHLPGPPTWHWDQEVLKAVIKHLQPHWAQHAARADSTRHSLRTLETVLLESEESDIPRAQCEGLLMRENTQLEDTTSLSRPATCLFIQLVGEKFTRLSNSNTRLEVFKEVQEEMDACGFTLTLPYIRRLWKNLVMWYCKVKEEGVEEEEEEYFELLEDLLGGGLTTSPVSSPHSSPISSPHQSPITIKAHMSNNSPDTVESKLCASSTVIIKSQMAIQPTGVTKYHTQAKVVMQAPASSRSTVSLKTHEASQSDLTTKTITSSQSVIAIKTLPTVAMKSKTTIQSIKSVTSAEPNVNIQTQPYVTIKTMKTTHPKVPVSTQSSQPTVAIKTQLTSQPIISTTTQSTSQPPTVTKNVQPNTIAIKTKKVDLLPQVAMKRPSSFVSPVSIKTRIVTQPRNFETSTSSASSPQVVVKTESTSAVPVATRDRTAARANMVAIKTEPQSHTCPTTVRIHSQLKASPTAQSDKQQEPFTIPPAAMSSISQQKPNTTVLHHHGGSVFATQTTSNTAQPKPNPERPEMAQVFLEYLIQQGRHRVGQVEEEMAHVTIREIERQRDRKHRERMDALSLQALREIEQASTSLRNSLLGVQQVLCFSACRVTTLEALALGRFPQLDRHLSLGSGDTCAISIIAMGKGYFSGSQEEEEGDERRGGGDGRWSEWGGWRERQMEIRMWGGGGGGVETEGGVDEEDGDKDVRRWRGDGVETEGGVNEEDGEKEGWI</sequence>
<comment type="caution">
    <text evidence="4">The sequence shown here is derived from an EMBL/GenBank/DDBJ whole genome shotgun (WGS) entry which is preliminary data.</text>
</comment>
<reference evidence="4" key="1">
    <citation type="submission" date="2023-10" db="EMBL/GenBank/DDBJ databases">
        <title>Genome assemblies of two species of porcelain crab, Petrolisthes cinctipes and Petrolisthes manimaculis (Anomura: Porcellanidae).</title>
        <authorList>
            <person name="Angst P."/>
        </authorList>
    </citation>
    <scope>NUCLEOTIDE SEQUENCE</scope>
    <source>
        <strain evidence="4">PB745_01</strain>
        <tissue evidence="4">Gill</tissue>
    </source>
</reference>
<name>A0AAE1GI32_PETCI</name>
<protein>
    <recommendedName>
        <fullName evidence="3">Myb/SANT-like DNA-binding domain-containing protein</fullName>
    </recommendedName>
</protein>
<dbReference type="GO" id="GO:0005737">
    <property type="term" value="C:cytoplasm"/>
    <property type="evidence" value="ECO:0007669"/>
    <property type="project" value="TreeGrafter"/>
</dbReference>
<dbReference type="GO" id="GO:0003723">
    <property type="term" value="F:RNA binding"/>
    <property type="evidence" value="ECO:0007669"/>
    <property type="project" value="InterPro"/>
</dbReference>
<dbReference type="SUPFAM" id="SSF55120">
    <property type="entry name" value="Pseudouridine synthase"/>
    <property type="match status" value="1"/>
</dbReference>
<feature type="compositionally biased region" description="Basic residues" evidence="1">
    <location>
        <begin position="52"/>
        <end position="64"/>
    </location>
</feature>
<dbReference type="InterPro" id="IPR001406">
    <property type="entry name" value="PsdUridine_synth_TruA"/>
</dbReference>
<dbReference type="PANTHER" id="PTHR11142">
    <property type="entry name" value="PSEUDOURIDYLATE SYNTHASE"/>
    <property type="match status" value="1"/>
</dbReference>
<feature type="transmembrane region" description="Helical" evidence="2">
    <location>
        <begin position="12"/>
        <end position="34"/>
    </location>
</feature>
<dbReference type="GO" id="GO:0005634">
    <property type="term" value="C:nucleus"/>
    <property type="evidence" value="ECO:0007669"/>
    <property type="project" value="TreeGrafter"/>
</dbReference>
<evidence type="ECO:0000256" key="2">
    <source>
        <dbReference type="SAM" id="Phobius"/>
    </source>
</evidence>
<feature type="region of interest" description="Disordered" evidence="1">
    <location>
        <begin position="1122"/>
        <end position="1141"/>
    </location>
</feature>
<dbReference type="GO" id="GO:0009982">
    <property type="term" value="F:pseudouridine synthase activity"/>
    <property type="evidence" value="ECO:0007669"/>
    <property type="project" value="InterPro"/>
</dbReference>
<dbReference type="InterPro" id="IPR044822">
    <property type="entry name" value="Myb_DNA-bind_4"/>
</dbReference>
<evidence type="ECO:0000256" key="1">
    <source>
        <dbReference type="SAM" id="MobiDB-lite"/>
    </source>
</evidence>
<evidence type="ECO:0000313" key="5">
    <source>
        <dbReference type="Proteomes" id="UP001286313"/>
    </source>
</evidence>
<gene>
    <name evidence="4" type="ORF">Pcinc_003030</name>
</gene>